<gene>
    <name evidence="1" type="primary">Acey_s0081.g1408</name>
    <name evidence="1" type="ORF">Y032_0081g1408</name>
</gene>
<dbReference type="AlphaFoldDB" id="A0A016TRX4"/>
<sequence>MVKYAPLDNVVMETLEKQITRESMRYSERQTSNTDHRHEFSTIIDFETEYSKRKVRTIEYSTGQLRVVTTARFVYQKPNEK</sequence>
<keyword evidence="2" id="KW-1185">Reference proteome</keyword>
<organism evidence="1 2">
    <name type="scientific">Ancylostoma ceylanicum</name>
    <dbReference type="NCBI Taxonomy" id="53326"/>
    <lineage>
        <taxon>Eukaryota</taxon>
        <taxon>Metazoa</taxon>
        <taxon>Ecdysozoa</taxon>
        <taxon>Nematoda</taxon>
        <taxon>Chromadorea</taxon>
        <taxon>Rhabditida</taxon>
        <taxon>Rhabditina</taxon>
        <taxon>Rhabditomorpha</taxon>
        <taxon>Strongyloidea</taxon>
        <taxon>Ancylostomatidae</taxon>
        <taxon>Ancylostomatinae</taxon>
        <taxon>Ancylostoma</taxon>
    </lineage>
</organism>
<comment type="caution">
    <text evidence="1">The sequence shown here is derived from an EMBL/GenBank/DDBJ whole genome shotgun (WGS) entry which is preliminary data.</text>
</comment>
<accession>A0A016TRX4</accession>
<reference evidence="2" key="1">
    <citation type="journal article" date="2015" name="Nat. Genet.">
        <title>The genome and transcriptome of the zoonotic hookworm Ancylostoma ceylanicum identify infection-specific gene families.</title>
        <authorList>
            <person name="Schwarz E.M."/>
            <person name="Hu Y."/>
            <person name="Antoshechkin I."/>
            <person name="Miller M.M."/>
            <person name="Sternberg P.W."/>
            <person name="Aroian R.V."/>
        </authorList>
    </citation>
    <scope>NUCLEOTIDE SEQUENCE</scope>
    <source>
        <strain evidence="2">HY135</strain>
    </source>
</reference>
<dbReference type="Proteomes" id="UP000024635">
    <property type="component" value="Unassembled WGS sequence"/>
</dbReference>
<dbReference type="EMBL" id="JARK01001417">
    <property type="protein sequence ID" value="EYC05500.1"/>
    <property type="molecule type" value="Genomic_DNA"/>
</dbReference>
<proteinExistence type="predicted"/>
<protein>
    <submittedName>
        <fullName evidence="1">Uncharacterized protein</fullName>
    </submittedName>
</protein>
<name>A0A016TRX4_9BILA</name>
<evidence type="ECO:0000313" key="1">
    <source>
        <dbReference type="EMBL" id="EYC05500.1"/>
    </source>
</evidence>
<evidence type="ECO:0000313" key="2">
    <source>
        <dbReference type="Proteomes" id="UP000024635"/>
    </source>
</evidence>